<proteinExistence type="predicted"/>
<feature type="transmembrane region" description="Helical" evidence="1">
    <location>
        <begin position="83"/>
        <end position="103"/>
    </location>
</feature>
<sequence length="158" mass="16131">MSAKNLFASVQLVVGSALLLAAAPLLAWASFVYVRGEVPGSCGGDYPPCPPAAESAVGAFIIGLFVCLPVGALLAARRRPEMWCAAIALAFGGLAAGVFSSRFLADPTTTHLAAPLWFCVITATIALVAVVIAVILAGPSQPHAAVDREHPGHNGTEL</sequence>
<keyword evidence="1" id="KW-0472">Membrane</keyword>
<gene>
    <name evidence="2" type="ORF">LQ384_23760</name>
</gene>
<dbReference type="RefSeq" id="WP_230792241.1">
    <property type="nucleotide sequence ID" value="NZ_JAJNCO010000017.1"/>
</dbReference>
<evidence type="ECO:0008006" key="4">
    <source>
        <dbReference type="Google" id="ProtNLM"/>
    </source>
</evidence>
<reference evidence="2" key="1">
    <citation type="submission" date="2021-11" db="EMBL/GenBank/DDBJ databases">
        <title>Development of a sustainable strategy for remediation of hydrocarbon-contaminated territories based on the waste exchange concept.</title>
        <authorList>
            <person name="Elkin A."/>
        </authorList>
    </citation>
    <scope>NUCLEOTIDE SEQUENCE</scope>
    <source>
        <strain evidence="2">IEGM 757</strain>
    </source>
</reference>
<organism evidence="2 3">
    <name type="scientific">Rhodococcus rhodochrous</name>
    <dbReference type="NCBI Taxonomy" id="1829"/>
    <lineage>
        <taxon>Bacteria</taxon>
        <taxon>Bacillati</taxon>
        <taxon>Actinomycetota</taxon>
        <taxon>Actinomycetes</taxon>
        <taxon>Mycobacteriales</taxon>
        <taxon>Nocardiaceae</taxon>
        <taxon>Rhodococcus</taxon>
    </lineage>
</organism>
<evidence type="ECO:0000256" key="1">
    <source>
        <dbReference type="SAM" id="Phobius"/>
    </source>
</evidence>
<dbReference type="EMBL" id="JAJNCO010000017">
    <property type="protein sequence ID" value="MCD2114133.1"/>
    <property type="molecule type" value="Genomic_DNA"/>
</dbReference>
<keyword evidence="1" id="KW-1133">Transmembrane helix</keyword>
<accession>A0AAW4XM55</accession>
<feature type="transmembrane region" description="Helical" evidence="1">
    <location>
        <begin position="115"/>
        <end position="138"/>
    </location>
</feature>
<evidence type="ECO:0000313" key="3">
    <source>
        <dbReference type="Proteomes" id="UP001198630"/>
    </source>
</evidence>
<evidence type="ECO:0000313" key="2">
    <source>
        <dbReference type="EMBL" id="MCD2114133.1"/>
    </source>
</evidence>
<name>A0AAW4XM55_RHORH</name>
<dbReference type="AlphaFoldDB" id="A0AAW4XM55"/>
<protein>
    <recommendedName>
        <fullName evidence="4">DUF4418 family protein</fullName>
    </recommendedName>
</protein>
<dbReference type="Proteomes" id="UP001198630">
    <property type="component" value="Unassembled WGS sequence"/>
</dbReference>
<keyword evidence="1" id="KW-0812">Transmembrane</keyword>
<feature type="transmembrane region" description="Helical" evidence="1">
    <location>
        <begin position="53"/>
        <end position="76"/>
    </location>
</feature>
<comment type="caution">
    <text evidence="2">The sequence shown here is derived from an EMBL/GenBank/DDBJ whole genome shotgun (WGS) entry which is preliminary data.</text>
</comment>